<comment type="caution">
    <text evidence="1">The sequence shown here is derived from an EMBL/GenBank/DDBJ whole genome shotgun (WGS) entry which is preliminary data.</text>
</comment>
<dbReference type="Proteomes" id="UP000093819">
    <property type="component" value="Unassembled WGS sequence"/>
</dbReference>
<gene>
    <name evidence="1" type="ORF">A5635_21710</name>
</gene>
<organism evidence="1 2">
    <name type="scientific">Mycobacterium asiaticum</name>
    <dbReference type="NCBI Taxonomy" id="1790"/>
    <lineage>
        <taxon>Bacteria</taxon>
        <taxon>Bacillati</taxon>
        <taxon>Actinomycetota</taxon>
        <taxon>Actinomycetes</taxon>
        <taxon>Mycobacteriales</taxon>
        <taxon>Mycobacteriaceae</taxon>
        <taxon>Mycobacterium</taxon>
    </lineage>
</organism>
<reference evidence="1 2" key="1">
    <citation type="submission" date="2016-06" db="EMBL/GenBank/DDBJ databases">
        <authorList>
            <person name="Kjaerup R.B."/>
            <person name="Dalgaard T.S."/>
            <person name="Juul-Madsen H.R."/>
        </authorList>
    </citation>
    <scope>NUCLEOTIDE SEQUENCE [LARGE SCALE GENOMIC DNA]</scope>
    <source>
        <strain evidence="1 2">1245335.1</strain>
    </source>
</reference>
<dbReference type="EMBL" id="LZLR01000093">
    <property type="protein sequence ID" value="OBK22535.1"/>
    <property type="molecule type" value="Genomic_DNA"/>
</dbReference>
<sequence length="72" mass="7974">MSSDQITGLETELAYLEAHYAELPAAERQQRRGTALHAATTLANTIAEADDFDSAAYYRAYDLVLAFDRVGY</sequence>
<name>A0A1A3NMF8_MYCAS</name>
<dbReference type="AlphaFoldDB" id="A0A1A3NMF8"/>
<protein>
    <submittedName>
        <fullName evidence="1">Uncharacterized protein</fullName>
    </submittedName>
</protein>
<dbReference type="RefSeq" id="WP_065035535.1">
    <property type="nucleotide sequence ID" value="NZ_LZLR01000093.1"/>
</dbReference>
<proteinExistence type="predicted"/>
<evidence type="ECO:0000313" key="2">
    <source>
        <dbReference type="Proteomes" id="UP000093819"/>
    </source>
</evidence>
<evidence type="ECO:0000313" key="1">
    <source>
        <dbReference type="EMBL" id="OBK22535.1"/>
    </source>
</evidence>
<accession>A0A1A3NMF8</accession>